<sequence length="201" mass="21782">MPRIADPRRRQDVVDAVITQLARTGIGSFSLRALAEGLGQSTRVLTHHFADKEALIAAVLDRLDERQHAALHATPGWDDPAVPVGDVVRAAWRRNLDDEPDTTRLIREIEGLAAAGRLPRPVPGFVRGRAEFVASCLVLRGLGEEQALTLATMLNAAFSGLQTDRLTTGDRERTEAALDELCTWIDSRAPGPAGEAPAPER</sequence>
<feature type="domain" description="HTH tetR-type" evidence="3">
    <location>
        <begin position="7"/>
        <end position="67"/>
    </location>
</feature>
<evidence type="ECO:0000313" key="5">
    <source>
        <dbReference type="Proteomes" id="UP000572635"/>
    </source>
</evidence>
<dbReference type="GO" id="GO:0003677">
    <property type="term" value="F:DNA binding"/>
    <property type="evidence" value="ECO:0007669"/>
    <property type="project" value="UniProtKB-UniRule"/>
</dbReference>
<evidence type="ECO:0000259" key="3">
    <source>
        <dbReference type="PROSITE" id="PS50977"/>
    </source>
</evidence>
<dbReference type="AlphaFoldDB" id="A0A7W8QJ07"/>
<protein>
    <submittedName>
        <fullName evidence="4">AcrR family transcriptional regulator</fullName>
    </submittedName>
</protein>
<dbReference type="PROSITE" id="PS50977">
    <property type="entry name" value="HTH_TETR_2"/>
    <property type="match status" value="1"/>
</dbReference>
<dbReference type="InterPro" id="IPR009057">
    <property type="entry name" value="Homeodomain-like_sf"/>
</dbReference>
<dbReference type="InterPro" id="IPR001647">
    <property type="entry name" value="HTH_TetR"/>
</dbReference>
<name>A0A7W8QJ07_9ACTN</name>
<dbReference type="RefSeq" id="WP_184390213.1">
    <property type="nucleotide sequence ID" value="NZ_BAAAJD010000015.1"/>
</dbReference>
<dbReference type="PROSITE" id="PS01081">
    <property type="entry name" value="HTH_TETR_1"/>
    <property type="match status" value="1"/>
</dbReference>
<feature type="DNA-binding region" description="H-T-H motif" evidence="2">
    <location>
        <begin position="30"/>
        <end position="49"/>
    </location>
</feature>
<accession>A0A7W8QJ07</accession>
<dbReference type="SUPFAM" id="SSF46689">
    <property type="entry name" value="Homeodomain-like"/>
    <property type="match status" value="1"/>
</dbReference>
<dbReference type="Gene3D" id="1.10.357.10">
    <property type="entry name" value="Tetracycline Repressor, domain 2"/>
    <property type="match status" value="1"/>
</dbReference>
<dbReference type="Proteomes" id="UP000572635">
    <property type="component" value="Unassembled WGS sequence"/>
</dbReference>
<keyword evidence="5" id="KW-1185">Reference proteome</keyword>
<evidence type="ECO:0000313" key="4">
    <source>
        <dbReference type="EMBL" id="MBB5431134.1"/>
    </source>
</evidence>
<reference evidence="4 5" key="1">
    <citation type="submission" date="2020-08" db="EMBL/GenBank/DDBJ databases">
        <title>Sequencing the genomes of 1000 actinobacteria strains.</title>
        <authorList>
            <person name="Klenk H.-P."/>
        </authorList>
    </citation>
    <scope>NUCLEOTIDE SEQUENCE [LARGE SCALE GENOMIC DNA]</scope>
    <source>
        <strain evidence="4 5">DSM 44551</strain>
    </source>
</reference>
<comment type="caution">
    <text evidence="4">The sequence shown here is derived from an EMBL/GenBank/DDBJ whole genome shotgun (WGS) entry which is preliminary data.</text>
</comment>
<proteinExistence type="predicted"/>
<evidence type="ECO:0000256" key="1">
    <source>
        <dbReference type="ARBA" id="ARBA00023125"/>
    </source>
</evidence>
<keyword evidence="1 2" id="KW-0238">DNA-binding</keyword>
<dbReference type="Pfam" id="PF00440">
    <property type="entry name" value="TetR_N"/>
    <property type="match status" value="1"/>
</dbReference>
<dbReference type="EMBL" id="JACHDB010000001">
    <property type="protein sequence ID" value="MBB5431134.1"/>
    <property type="molecule type" value="Genomic_DNA"/>
</dbReference>
<gene>
    <name evidence="4" type="ORF">HDA36_001218</name>
</gene>
<dbReference type="InterPro" id="IPR023772">
    <property type="entry name" value="DNA-bd_HTH_TetR-type_CS"/>
</dbReference>
<evidence type="ECO:0000256" key="2">
    <source>
        <dbReference type="PROSITE-ProRule" id="PRU00335"/>
    </source>
</evidence>
<organism evidence="4 5">
    <name type="scientific">Nocardiopsis composta</name>
    <dbReference type="NCBI Taxonomy" id="157465"/>
    <lineage>
        <taxon>Bacteria</taxon>
        <taxon>Bacillati</taxon>
        <taxon>Actinomycetota</taxon>
        <taxon>Actinomycetes</taxon>
        <taxon>Streptosporangiales</taxon>
        <taxon>Nocardiopsidaceae</taxon>
        <taxon>Nocardiopsis</taxon>
    </lineage>
</organism>